<dbReference type="AlphaFoldDB" id="A0A4V2ZW65"/>
<accession>A0A4V2ZW65</accession>
<dbReference type="PANTHER" id="PTHR45947">
    <property type="entry name" value="SULFOQUINOVOSYL TRANSFERASE SQD2"/>
    <property type="match status" value="1"/>
</dbReference>
<dbReference type="GO" id="GO:0016757">
    <property type="term" value="F:glycosyltransferase activity"/>
    <property type="evidence" value="ECO:0007669"/>
    <property type="project" value="InterPro"/>
</dbReference>
<organism evidence="3 4">
    <name type="scientific">Paraburkholderia guartelaensis</name>
    <dbReference type="NCBI Taxonomy" id="2546446"/>
    <lineage>
        <taxon>Bacteria</taxon>
        <taxon>Pseudomonadati</taxon>
        <taxon>Pseudomonadota</taxon>
        <taxon>Betaproteobacteria</taxon>
        <taxon>Burkholderiales</taxon>
        <taxon>Burkholderiaceae</taxon>
        <taxon>Paraburkholderia</taxon>
    </lineage>
</organism>
<feature type="domain" description="Glycosyltransferase subfamily 4-like N-terminal" evidence="2">
    <location>
        <begin position="14"/>
        <end position="169"/>
    </location>
</feature>
<proteinExistence type="predicted"/>
<gene>
    <name evidence="3" type="ORF">E1N52_12440</name>
</gene>
<dbReference type="CDD" id="cd03801">
    <property type="entry name" value="GT4_PimA-like"/>
    <property type="match status" value="1"/>
</dbReference>
<reference evidence="3 4" key="1">
    <citation type="submission" date="2019-03" db="EMBL/GenBank/DDBJ databases">
        <title>Paraburkholderia sp. isolated from native Mimosa gymnas in Guartela State Park, Brazil.</title>
        <authorList>
            <person name="Paulitsch F."/>
            <person name="Hungria M."/>
            <person name="Delamuta J.R.M."/>
            <person name="Ribeiro R.A."/>
            <person name="Dall'Agnol R."/>
            <person name="Silva J.S.B."/>
        </authorList>
    </citation>
    <scope>NUCLEOTIDE SEQUENCE [LARGE SCALE GENOMIC DNA]</scope>
    <source>
        <strain evidence="3 4">CNPSo 3008</strain>
    </source>
</reference>
<dbReference type="InterPro" id="IPR001296">
    <property type="entry name" value="Glyco_trans_1"/>
</dbReference>
<sequence length="370" mass="40879">MKLGVSCNVMKHSGGMERYARDLARGIAERGFRPAYFARKLDHALPEYAMVEPHRINVSFLPGKLRDAWFSWRLRSAKRVADVDVMIGCNRVDSSDIAVCGGTHRGFLRATGRRLKLTDRWQIALEERLYANAAIILAHSPLMRDELIELYGIDEARVRILRPPVDTARFTPVDAAARAALRKRLGFQDNECVLLFPSSSHVRKGLPLIEAAVRDLKEPVVVAVAGRPVASLLPNVRYIGFQREIEDCYRAADFTILASAYEPFGLVGIESVMCGTPVIMPSTMGCCDVIAAHAKHVFERGDVRSLRETIRRAIASRLGGENPNENGQAVLYDASVAGHVDSLLSLASQVHTGWSISPLAPYAAPLRRLV</sequence>
<dbReference type="OrthoDB" id="433681at2"/>
<dbReference type="InterPro" id="IPR050194">
    <property type="entry name" value="Glycosyltransferase_grp1"/>
</dbReference>
<dbReference type="SUPFAM" id="SSF53756">
    <property type="entry name" value="UDP-Glycosyltransferase/glycogen phosphorylase"/>
    <property type="match status" value="1"/>
</dbReference>
<dbReference type="InterPro" id="IPR028098">
    <property type="entry name" value="Glyco_trans_4-like_N"/>
</dbReference>
<dbReference type="PANTHER" id="PTHR45947:SF3">
    <property type="entry name" value="SULFOQUINOVOSYL TRANSFERASE SQD2"/>
    <property type="match status" value="1"/>
</dbReference>
<dbReference type="Gene3D" id="3.40.50.2000">
    <property type="entry name" value="Glycogen Phosphorylase B"/>
    <property type="match status" value="2"/>
</dbReference>
<dbReference type="EMBL" id="SMOD01000008">
    <property type="protein sequence ID" value="TDG08181.1"/>
    <property type="molecule type" value="Genomic_DNA"/>
</dbReference>
<evidence type="ECO:0000313" key="4">
    <source>
        <dbReference type="Proteomes" id="UP000295606"/>
    </source>
</evidence>
<name>A0A4V2ZW65_9BURK</name>
<keyword evidence="3" id="KW-0808">Transferase</keyword>
<evidence type="ECO:0000313" key="3">
    <source>
        <dbReference type="EMBL" id="TDG08181.1"/>
    </source>
</evidence>
<dbReference type="Pfam" id="PF13439">
    <property type="entry name" value="Glyco_transf_4"/>
    <property type="match status" value="1"/>
</dbReference>
<feature type="domain" description="Glycosyl transferase family 1" evidence="1">
    <location>
        <begin position="180"/>
        <end position="327"/>
    </location>
</feature>
<dbReference type="Proteomes" id="UP000295606">
    <property type="component" value="Unassembled WGS sequence"/>
</dbReference>
<dbReference type="RefSeq" id="WP_133183088.1">
    <property type="nucleotide sequence ID" value="NZ_SMOD01000008.1"/>
</dbReference>
<protein>
    <submittedName>
        <fullName evidence="3">Glycosyltransferase</fullName>
    </submittedName>
</protein>
<evidence type="ECO:0000259" key="1">
    <source>
        <dbReference type="Pfam" id="PF00534"/>
    </source>
</evidence>
<comment type="caution">
    <text evidence="3">The sequence shown here is derived from an EMBL/GenBank/DDBJ whole genome shotgun (WGS) entry which is preliminary data.</text>
</comment>
<evidence type="ECO:0000259" key="2">
    <source>
        <dbReference type="Pfam" id="PF13439"/>
    </source>
</evidence>
<dbReference type="Pfam" id="PF00534">
    <property type="entry name" value="Glycos_transf_1"/>
    <property type="match status" value="1"/>
</dbReference>